<feature type="transmembrane region" description="Helical" evidence="1">
    <location>
        <begin position="62"/>
        <end position="82"/>
    </location>
</feature>
<name>F5XKB6_MICPN</name>
<organism evidence="2 3">
    <name type="scientific">Microlunatus phosphovorus (strain ATCC 700054 / DSM 10555 / JCM 9379 / NBRC 101784 / NCIMB 13414 / VKM Ac-1990 / NM-1)</name>
    <dbReference type="NCBI Taxonomy" id="1032480"/>
    <lineage>
        <taxon>Bacteria</taxon>
        <taxon>Bacillati</taxon>
        <taxon>Actinomycetota</taxon>
        <taxon>Actinomycetes</taxon>
        <taxon>Propionibacteriales</taxon>
        <taxon>Propionibacteriaceae</taxon>
        <taxon>Microlunatus</taxon>
    </lineage>
</organism>
<keyword evidence="3" id="KW-1185">Reference proteome</keyword>
<accession>F5XKB6</accession>
<evidence type="ECO:0000256" key="1">
    <source>
        <dbReference type="SAM" id="Phobius"/>
    </source>
</evidence>
<dbReference type="Proteomes" id="UP000007947">
    <property type="component" value="Chromosome"/>
</dbReference>
<dbReference type="EMBL" id="AP012204">
    <property type="protein sequence ID" value="BAK35988.1"/>
    <property type="molecule type" value="Genomic_DNA"/>
</dbReference>
<dbReference type="OrthoDB" id="3473322at2"/>
<dbReference type="STRING" id="1032480.MLP_29740"/>
<dbReference type="KEGG" id="mph:MLP_29740"/>
<feature type="transmembrane region" description="Helical" evidence="1">
    <location>
        <begin position="159"/>
        <end position="178"/>
    </location>
</feature>
<sequence length="207" mass="21210">MTLSQTPAPARSDLVVDVPAPGAVAARPFLKHGALLSVGAVAWAAAIAVIGLDPQTAAGEAAYSLGSGLFQLGVLALLRVLWRTNALGSGKVAKAAILIETGLLTLAIGSTIADGVGVSDLTQPGWALLDAFWPFSMLGMFFIGIRIAVAGRWTGAARFWPMIAESWAVVTIPTLMIFGPSVAAAVAPLHLLIGYATLGILVARKSA</sequence>
<dbReference type="AlphaFoldDB" id="F5XKB6"/>
<reference evidence="2 3" key="1">
    <citation type="submission" date="2011-05" db="EMBL/GenBank/DDBJ databases">
        <title>Whole genome sequence of Microlunatus phosphovorus NM-1.</title>
        <authorList>
            <person name="Hosoyama A."/>
            <person name="Sasaki K."/>
            <person name="Harada T."/>
            <person name="Igarashi R."/>
            <person name="Kawakoshi A."/>
            <person name="Sasagawa M."/>
            <person name="Fukada J."/>
            <person name="Nakamura S."/>
            <person name="Katano Y."/>
            <person name="Hanada S."/>
            <person name="Kamagata Y."/>
            <person name="Nakamura N."/>
            <person name="Yamazaki S."/>
            <person name="Fujita N."/>
        </authorList>
    </citation>
    <scope>NUCLEOTIDE SEQUENCE [LARGE SCALE GENOMIC DNA]</scope>
    <source>
        <strain evidence="3">ATCC 700054 / DSM 10555 / JCM 9379 / NBRC 101784 / NCIMB 13414 / VKM Ac-1990 / NM-1</strain>
    </source>
</reference>
<feature type="transmembrane region" description="Helical" evidence="1">
    <location>
        <begin position="125"/>
        <end position="147"/>
    </location>
</feature>
<feature type="transmembrane region" description="Helical" evidence="1">
    <location>
        <begin position="184"/>
        <end position="203"/>
    </location>
</feature>
<keyword evidence="1" id="KW-0472">Membrane</keyword>
<dbReference type="HOGENOM" id="CLU_1233938_0_0_11"/>
<keyword evidence="1" id="KW-1133">Transmembrane helix</keyword>
<dbReference type="eggNOG" id="ENOG5030QV0">
    <property type="taxonomic scope" value="Bacteria"/>
</dbReference>
<protein>
    <submittedName>
        <fullName evidence="2">Uncharacterized protein</fullName>
    </submittedName>
</protein>
<evidence type="ECO:0000313" key="3">
    <source>
        <dbReference type="Proteomes" id="UP000007947"/>
    </source>
</evidence>
<gene>
    <name evidence="2" type="ordered locus">MLP_29740</name>
</gene>
<evidence type="ECO:0000313" key="2">
    <source>
        <dbReference type="EMBL" id="BAK35988.1"/>
    </source>
</evidence>
<feature type="transmembrane region" description="Helical" evidence="1">
    <location>
        <begin position="33"/>
        <end position="50"/>
    </location>
</feature>
<dbReference type="RefSeq" id="WP_013863857.1">
    <property type="nucleotide sequence ID" value="NC_015635.1"/>
</dbReference>
<keyword evidence="1" id="KW-0812">Transmembrane</keyword>
<proteinExistence type="predicted"/>
<feature type="transmembrane region" description="Helical" evidence="1">
    <location>
        <begin position="94"/>
        <end position="113"/>
    </location>
</feature>